<evidence type="ECO:0000313" key="1">
    <source>
        <dbReference type="EMBL" id="EKK00916.1"/>
    </source>
</evidence>
<evidence type="ECO:0000313" key="3">
    <source>
        <dbReference type="Proteomes" id="UP000007993"/>
    </source>
</evidence>
<protein>
    <submittedName>
        <fullName evidence="2">Uncharacterized protein</fullName>
    </submittedName>
</protein>
<dbReference type="EMBL" id="AMCW01000109">
    <property type="protein sequence ID" value="EKK00916.1"/>
    <property type="molecule type" value="Genomic_DNA"/>
</dbReference>
<proteinExistence type="predicted"/>
<reference evidence="2" key="1">
    <citation type="submission" date="2012-08" db="EMBL/GenBank/DDBJ databases">
        <title>Permanent draft genomes of three Rhodopirellula baltica strains WH47, SWK14 and SH28.</title>
        <authorList>
            <person name="Richter M."/>
            <person name="Richter-Heitmann T."/>
            <person name="Frank C."/>
            <person name="Harder J."/>
            <person name="Glockner F.O."/>
        </authorList>
    </citation>
    <scope>NUCLEOTIDE SEQUENCE</scope>
    <source>
        <strain evidence="2">SH28</strain>
    </source>
</reference>
<name>K5DMR0_RHOBT</name>
<reference evidence="2 3" key="2">
    <citation type="journal article" date="2013" name="Mar. Genomics">
        <title>Expression of sulfatases in Rhodopirellula baltica and the diversity of sulfatases in the genus Rhodopirellula.</title>
        <authorList>
            <person name="Wegner C.E."/>
            <person name="Richter-Heitmann T."/>
            <person name="Klindworth A."/>
            <person name="Klockow C."/>
            <person name="Richter M."/>
            <person name="Achstetter T."/>
            <person name="Glockner F.O."/>
            <person name="Harder J."/>
        </authorList>
    </citation>
    <scope>NUCLEOTIDE SEQUENCE [LARGE SCALE GENOMIC DNA]</scope>
    <source>
        <strain evidence="2 3">SH28</strain>
    </source>
</reference>
<comment type="caution">
    <text evidence="2">The sequence shown here is derived from an EMBL/GenBank/DDBJ whole genome shotgun (WGS) entry which is preliminary data.</text>
</comment>
<dbReference type="Proteomes" id="UP000007993">
    <property type="component" value="Unassembled WGS sequence"/>
</dbReference>
<dbReference type="EMBL" id="AMCW01000015">
    <property type="protein sequence ID" value="EKK04169.1"/>
    <property type="molecule type" value="Genomic_DNA"/>
</dbReference>
<evidence type="ECO:0000313" key="2">
    <source>
        <dbReference type="EMBL" id="EKK04169.1"/>
    </source>
</evidence>
<sequence length="60" mass="6690">MSFLFQIPLAIARTLDGENDASHCLAEVWSFAHDGLRVLKMDAEWQATVECCKLYVSSNG</sequence>
<organism evidence="2 3">
    <name type="scientific">Rhodopirellula baltica SH28</name>
    <dbReference type="NCBI Taxonomy" id="993517"/>
    <lineage>
        <taxon>Bacteria</taxon>
        <taxon>Pseudomonadati</taxon>
        <taxon>Planctomycetota</taxon>
        <taxon>Planctomycetia</taxon>
        <taxon>Pirellulales</taxon>
        <taxon>Pirellulaceae</taxon>
        <taxon>Rhodopirellula</taxon>
    </lineage>
</organism>
<dbReference type="AlphaFoldDB" id="K5DMR0"/>
<accession>K5DMR0</accession>
<gene>
    <name evidence="2" type="ORF">RBSH_00502</name>
    <name evidence="1" type="ORF">RBSH_03770</name>
</gene>
<dbReference type="PATRIC" id="fig|993517.3.peg.4095"/>